<gene>
    <name evidence="2" type="ORF">DFR56_105176</name>
</gene>
<comment type="caution">
    <text evidence="2">The sequence shown here is derived from an EMBL/GenBank/DDBJ whole genome shotgun (WGS) entry which is preliminary data.</text>
</comment>
<evidence type="ECO:0000313" key="3">
    <source>
        <dbReference type="Proteomes" id="UP000247978"/>
    </source>
</evidence>
<dbReference type="EMBL" id="QJJQ01000005">
    <property type="protein sequence ID" value="PXW87532.1"/>
    <property type="molecule type" value="Genomic_DNA"/>
</dbReference>
<organism evidence="2 3">
    <name type="scientific">Pseudogracilibacillus auburnensis</name>
    <dbReference type="NCBI Taxonomy" id="1494959"/>
    <lineage>
        <taxon>Bacteria</taxon>
        <taxon>Bacillati</taxon>
        <taxon>Bacillota</taxon>
        <taxon>Bacilli</taxon>
        <taxon>Bacillales</taxon>
        <taxon>Bacillaceae</taxon>
        <taxon>Pseudogracilibacillus</taxon>
    </lineage>
</organism>
<keyword evidence="1" id="KW-0812">Transmembrane</keyword>
<dbReference type="Proteomes" id="UP000247978">
    <property type="component" value="Unassembled WGS sequence"/>
</dbReference>
<keyword evidence="3" id="KW-1185">Reference proteome</keyword>
<accession>A0A2V3W0E7</accession>
<sequence length="51" mass="5701">MSDNNKDIATNNVISTILGWVVDLILYIPRLLANFLKVYSKGTTLTDRCVS</sequence>
<proteinExistence type="predicted"/>
<reference evidence="2 3" key="1">
    <citation type="submission" date="2018-05" db="EMBL/GenBank/DDBJ databases">
        <title>Genomic Encyclopedia of Type Strains, Phase IV (KMG-IV): sequencing the most valuable type-strain genomes for metagenomic binning, comparative biology and taxonomic classification.</title>
        <authorList>
            <person name="Goeker M."/>
        </authorList>
    </citation>
    <scope>NUCLEOTIDE SEQUENCE [LARGE SCALE GENOMIC DNA]</scope>
    <source>
        <strain evidence="2 3">DSM 28556</strain>
    </source>
</reference>
<evidence type="ECO:0000313" key="2">
    <source>
        <dbReference type="EMBL" id="PXW87532.1"/>
    </source>
</evidence>
<dbReference type="AlphaFoldDB" id="A0A2V3W0E7"/>
<protein>
    <submittedName>
        <fullName evidence="2">Uncharacterized protein</fullName>
    </submittedName>
</protein>
<keyword evidence="1" id="KW-0472">Membrane</keyword>
<keyword evidence="1" id="KW-1133">Transmembrane helix</keyword>
<evidence type="ECO:0000256" key="1">
    <source>
        <dbReference type="SAM" id="Phobius"/>
    </source>
</evidence>
<name>A0A2V3W0E7_9BACI</name>
<feature type="transmembrane region" description="Helical" evidence="1">
    <location>
        <begin position="12"/>
        <end position="32"/>
    </location>
</feature>